<evidence type="ECO:0000256" key="4">
    <source>
        <dbReference type="ARBA" id="ARBA00022982"/>
    </source>
</evidence>
<keyword evidence="4" id="KW-0249">Electron transport</keyword>
<comment type="cofactor">
    <cofactor evidence="7">
        <name>[2Fe-2S] cluster</name>
        <dbReference type="ChEBI" id="CHEBI:190135"/>
    </cofactor>
</comment>
<evidence type="ECO:0000259" key="10">
    <source>
        <dbReference type="Pfam" id="PF04324"/>
    </source>
</evidence>
<name>A0ABS1WYY6_9GAMM</name>
<evidence type="ECO:0000256" key="5">
    <source>
        <dbReference type="ARBA" id="ARBA00023004"/>
    </source>
</evidence>
<accession>A0ABS1WYY6</accession>
<dbReference type="InterPro" id="IPR052371">
    <property type="entry name" value="BFD-associated_ferredoxin"/>
</dbReference>
<feature type="domain" description="BFD-like [2Fe-2S]-binding" evidence="10">
    <location>
        <begin position="2"/>
        <end position="50"/>
    </location>
</feature>
<evidence type="ECO:0000313" key="12">
    <source>
        <dbReference type="Proteomes" id="UP000661077"/>
    </source>
</evidence>
<evidence type="ECO:0000256" key="8">
    <source>
        <dbReference type="ARBA" id="ARBA00039386"/>
    </source>
</evidence>
<evidence type="ECO:0000313" key="11">
    <source>
        <dbReference type="EMBL" id="MBM0106189.1"/>
    </source>
</evidence>
<keyword evidence="1" id="KW-0813">Transport</keyword>
<evidence type="ECO:0000256" key="7">
    <source>
        <dbReference type="ARBA" id="ARBA00034078"/>
    </source>
</evidence>
<evidence type="ECO:0000256" key="2">
    <source>
        <dbReference type="ARBA" id="ARBA00022714"/>
    </source>
</evidence>
<comment type="caution">
    <text evidence="11">The sequence shown here is derived from an EMBL/GenBank/DDBJ whole genome shotgun (WGS) entry which is preliminary data.</text>
</comment>
<evidence type="ECO:0000256" key="9">
    <source>
        <dbReference type="ARBA" id="ARBA00046332"/>
    </source>
</evidence>
<protein>
    <recommendedName>
        <fullName evidence="8">Bacterioferritin-associated ferredoxin</fullName>
    </recommendedName>
</protein>
<keyword evidence="2" id="KW-0001">2Fe-2S</keyword>
<proteinExistence type="inferred from homology"/>
<dbReference type="InterPro" id="IPR007419">
    <property type="entry name" value="BFD-like_2Fe2S-bd_dom"/>
</dbReference>
<dbReference type="Pfam" id="PF04324">
    <property type="entry name" value="Fer2_BFD"/>
    <property type="match status" value="1"/>
</dbReference>
<dbReference type="Proteomes" id="UP000661077">
    <property type="component" value="Unassembled WGS sequence"/>
</dbReference>
<dbReference type="InterPro" id="IPR041854">
    <property type="entry name" value="BFD-like_2Fe2S-bd_dom_sf"/>
</dbReference>
<evidence type="ECO:0000256" key="6">
    <source>
        <dbReference type="ARBA" id="ARBA00023014"/>
    </source>
</evidence>
<sequence length="62" mass="6769">MYICVCQAISDRQIREAVDQGAGSLFEVQMRLPVAACCGRCEESAREVIESHIESANRPVAA</sequence>
<dbReference type="EMBL" id="JAEVLS010000003">
    <property type="protein sequence ID" value="MBM0106189.1"/>
    <property type="molecule type" value="Genomic_DNA"/>
</dbReference>
<dbReference type="PANTHER" id="PTHR37424:SF1">
    <property type="entry name" value="BACTERIOFERRITIN-ASSOCIATED FERREDOXIN"/>
    <property type="match status" value="1"/>
</dbReference>
<dbReference type="Gene3D" id="1.10.10.1100">
    <property type="entry name" value="BFD-like [2Fe-2S]-binding domain"/>
    <property type="match status" value="1"/>
</dbReference>
<dbReference type="PANTHER" id="PTHR37424">
    <property type="entry name" value="BACTERIOFERRITIN-ASSOCIATED FERREDOXIN"/>
    <property type="match status" value="1"/>
</dbReference>
<reference evidence="11 12" key="1">
    <citation type="journal article" date="2021" name="Int. J. Syst. Evol. Microbiol.">
        <title>Steroidobacter gossypii sp. nov., isolated from soil of cotton cropping field.</title>
        <authorList>
            <person name="Huang R."/>
            <person name="Yang S."/>
            <person name="Zhen C."/>
            <person name="Liu W."/>
        </authorList>
    </citation>
    <scope>NUCLEOTIDE SEQUENCE [LARGE SCALE GENOMIC DNA]</scope>
    <source>
        <strain evidence="11 12">S1-65</strain>
    </source>
</reference>
<keyword evidence="6" id="KW-0411">Iron-sulfur</keyword>
<keyword evidence="3" id="KW-0479">Metal-binding</keyword>
<keyword evidence="5" id="KW-0408">Iron</keyword>
<evidence type="ECO:0000256" key="3">
    <source>
        <dbReference type="ARBA" id="ARBA00022723"/>
    </source>
</evidence>
<comment type="similarity">
    <text evidence="9">Belongs to the Bfd family.</text>
</comment>
<organism evidence="11 12">
    <name type="scientific">Steroidobacter gossypii</name>
    <dbReference type="NCBI Taxonomy" id="2805490"/>
    <lineage>
        <taxon>Bacteria</taxon>
        <taxon>Pseudomonadati</taxon>
        <taxon>Pseudomonadota</taxon>
        <taxon>Gammaproteobacteria</taxon>
        <taxon>Steroidobacterales</taxon>
        <taxon>Steroidobacteraceae</taxon>
        <taxon>Steroidobacter</taxon>
    </lineage>
</organism>
<keyword evidence="12" id="KW-1185">Reference proteome</keyword>
<evidence type="ECO:0000256" key="1">
    <source>
        <dbReference type="ARBA" id="ARBA00022448"/>
    </source>
</evidence>
<gene>
    <name evidence="11" type="ORF">JM946_15765</name>
</gene>